<dbReference type="InterPro" id="IPR008927">
    <property type="entry name" value="6-PGluconate_DH-like_C_sf"/>
</dbReference>
<dbReference type="PROSITE" id="PS00521">
    <property type="entry name" value="P5CR"/>
    <property type="match status" value="1"/>
</dbReference>
<sequence length="257" mass="27105">MTKIGIIGVGHMGSAIIKGLKKNPNNKIITENPVNPCVDKLAKELDFEVTNTILDFMSKRPEIIILTTPAPITLKIAEELKNISKDTIIISAAAGISYLDLKKQLPNNAIARIIPNTPVAINAGTIGLFLSSDIDQNIQTKIHDFLAQLGDVIAVKESQLSIVGTIGGCGPAFVDVFLDALGDSGVLNGLPRELANELASSMVKGSASLAYESKLAPSLLRDQVCSPGGTTIKGVASLEKNSFRHAVIDAVNAANQN</sequence>
<evidence type="ECO:0000256" key="2">
    <source>
        <dbReference type="ARBA" id="ARBA00022650"/>
    </source>
</evidence>
<dbReference type="RefSeq" id="WP_056941506.1">
    <property type="nucleotide sequence ID" value="NZ_AZGI01000081.1"/>
</dbReference>
<dbReference type="GO" id="GO:0055129">
    <property type="term" value="P:L-proline biosynthetic process"/>
    <property type="evidence" value="ECO:0007669"/>
    <property type="project" value="UniProtKB-UniRule"/>
</dbReference>
<gene>
    <name evidence="6" type="primary">proC</name>
    <name evidence="12" type="ORF">FC39_GL000129</name>
</gene>
<dbReference type="Gene3D" id="1.10.3730.10">
    <property type="entry name" value="ProC C-terminal domain-like"/>
    <property type="match status" value="1"/>
</dbReference>
<comment type="subcellular location">
    <subcellularLocation>
        <location evidence="6">Cytoplasm</location>
    </subcellularLocation>
</comment>
<dbReference type="UniPathway" id="UPA00098">
    <property type="reaction ID" value="UER00361"/>
</dbReference>
<dbReference type="EC" id="1.5.1.2" evidence="6 7"/>
<evidence type="ECO:0000256" key="9">
    <source>
        <dbReference type="RuleBase" id="RU003903"/>
    </source>
</evidence>
<dbReference type="SUPFAM" id="SSF51735">
    <property type="entry name" value="NAD(P)-binding Rossmann-fold domains"/>
    <property type="match status" value="1"/>
</dbReference>
<evidence type="ECO:0000256" key="8">
    <source>
        <dbReference type="PIRSR" id="PIRSR000193-1"/>
    </source>
</evidence>
<keyword evidence="4 6" id="KW-0560">Oxidoreductase</keyword>
<dbReference type="PANTHER" id="PTHR11645:SF0">
    <property type="entry name" value="PYRROLINE-5-CARBOXYLATE REDUCTASE 3"/>
    <property type="match status" value="1"/>
</dbReference>
<comment type="catalytic activity">
    <reaction evidence="6 9">
        <text>L-proline + NADP(+) = (S)-1-pyrroline-5-carboxylate + NADPH + 2 H(+)</text>
        <dbReference type="Rhea" id="RHEA:14109"/>
        <dbReference type="ChEBI" id="CHEBI:15378"/>
        <dbReference type="ChEBI" id="CHEBI:17388"/>
        <dbReference type="ChEBI" id="CHEBI:57783"/>
        <dbReference type="ChEBI" id="CHEBI:58349"/>
        <dbReference type="ChEBI" id="CHEBI:60039"/>
        <dbReference type="EC" id="1.5.1.2"/>
    </reaction>
</comment>
<dbReference type="EMBL" id="AZGI01000081">
    <property type="protein sequence ID" value="KRM37480.1"/>
    <property type="molecule type" value="Genomic_DNA"/>
</dbReference>
<feature type="binding site" evidence="8">
    <location>
        <begin position="7"/>
        <end position="12"/>
    </location>
    <ligand>
        <name>NADP(+)</name>
        <dbReference type="ChEBI" id="CHEBI:58349"/>
    </ligand>
</feature>
<dbReference type="Pfam" id="PF14748">
    <property type="entry name" value="P5CR_dimer"/>
    <property type="match status" value="1"/>
</dbReference>
<dbReference type="Gene3D" id="3.40.50.720">
    <property type="entry name" value="NAD(P)-binding Rossmann-like Domain"/>
    <property type="match status" value="1"/>
</dbReference>
<keyword evidence="6 9" id="KW-0028">Amino-acid biosynthesis</keyword>
<dbReference type="PATRIC" id="fig|1423754.3.peg.138"/>
<feature type="domain" description="Pyrroline-5-carboxylate reductase catalytic N-terminal" evidence="10">
    <location>
        <begin position="3"/>
        <end position="95"/>
    </location>
</feature>
<name>A0A0R1Y525_9LACO</name>
<evidence type="ECO:0000313" key="12">
    <source>
        <dbReference type="EMBL" id="KRM37480.1"/>
    </source>
</evidence>
<dbReference type="InterPro" id="IPR029036">
    <property type="entry name" value="P5CR_dimer"/>
</dbReference>
<evidence type="ECO:0000259" key="10">
    <source>
        <dbReference type="Pfam" id="PF03807"/>
    </source>
</evidence>
<dbReference type="Proteomes" id="UP000051223">
    <property type="component" value="Unassembled WGS sequence"/>
</dbReference>
<evidence type="ECO:0000259" key="11">
    <source>
        <dbReference type="Pfam" id="PF14748"/>
    </source>
</evidence>
<dbReference type="InterPro" id="IPR000304">
    <property type="entry name" value="Pyrroline-COOH_reductase"/>
</dbReference>
<keyword evidence="2 6" id="KW-0641">Proline biosynthesis</keyword>
<comment type="catalytic activity">
    <reaction evidence="6">
        <text>L-proline + NAD(+) = (S)-1-pyrroline-5-carboxylate + NADH + 2 H(+)</text>
        <dbReference type="Rhea" id="RHEA:14105"/>
        <dbReference type="ChEBI" id="CHEBI:15378"/>
        <dbReference type="ChEBI" id="CHEBI:17388"/>
        <dbReference type="ChEBI" id="CHEBI:57540"/>
        <dbReference type="ChEBI" id="CHEBI:57945"/>
        <dbReference type="ChEBI" id="CHEBI:60039"/>
        <dbReference type="EC" id="1.5.1.2"/>
    </reaction>
</comment>
<dbReference type="PANTHER" id="PTHR11645">
    <property type="entry name" value="PYRROLINE-5-CARBOXYLATE REDUCTASE"/>
    <property type="match status" value="1"/>
</dbReference>
<evidence type="ECO:0000256" key="6">
    <source>
        <dbReference type="HAMAP-Rule" id="MF_01925"/>
    </source>
</evidence>
<comment type="similarity">
    <text evidence="1 6 9">Belongs to the pyrroline-5-carboxylate reductase family.</text>
</comment>
<dbReference type="FunFam" id="1.10.3730.10:FF:000001">
    <property type="entry name" value="Pyrroline-5-carboxylate reductase"/>
    <property type="match status" value="1"/>
</dbReference>
<evidence type="ECO:0000313" key="13">
    <source>
        <dbReference type="Proteomes" id="UP000051223"/>
    </source>
</evidence>
<dbReference type="PIRSF" id="PIRSF000193">
    <property type="entry name" value="Pyrrol-5-carb_rd"/>
    <property type="match status" value="1"/>
</dbReference>
<reference evidence="12 13" key="1">
    <citation type="journal article" date="2015" name="Genome Announc.">
        <title>Expanding the biotechnology potential of lactobacilli through comparative genomics of 213 strains and associated genera.</title>
        <authorList>
            <person name="Sun Z."/>
            <person name="Harris H.M."/>
            <person name="McCann A."/>
            <person name="Guo C."/>
            <person name="Argimon S."/>
            <person name="Zhang W."/>
            <person name="Yang X."/>
            <person name="Jeffery I.B."/>
            <person name="Cooney J.C."/>
            <person name="Kagawa T.F."/>
            <person name="Liu W."/>
            <person name="Song Y."/>
            <person name="Salvetti E."/>
            <person name="Wrobel A."/>
            <person name="Rasinkangas P."/>
            <person name="Parkhill J."/>
            <person name="Rea M.C."/>
            <person name="O'Sullivan O."/>
            <person name="Ritari J."/>
            <person name="Douillard F.P."/>
            <person name="Paul Ross R."/>
            <person name="Yang R."/>
            <person name="Briner A.E."/>
            <person name="Felis G.E."/>
            <person name="de Vos W.M."/>
            <person name="Barrangou R."/>
            <person name="Klaenhammer T.R."/>
            <person name="Caufield P.W."/>
            <person name="Cui Y."/>
            <person name="Zhang H."/>
            <person name="O'Toole P.W."/>
        </authorList>
    </citation>
    <scope>NUCLEOTIDE SEQUENCE [LARGE SCALE GENOMIC DNA]</scope>
    <source>
        <strain evidence="12 13">DSM 5661</strain>
    </source>
</reference>
<dbReference type="Pfam" id="PF03807">
    <property type="entry name" value="F420_oxidored"/>
    <property type="match status" value="1"/>
</dbReference>
<evidence type="ECO:0000256" key="1">
    <source>
        <dbReference type="ARBA" id="ARBA00005525"/>
    </source>
</evidence>
<accession>A0A0R1Y525</accession>
<feature type="domain" description="Pyrroline-5-carboxylate reductase dimerisation" evidence="11">
    <location>
        <begin position="157"/>
        <end position="256"/>
    </location>
</feature>
<evidence type="ECO:0000256" key="4">
    <source>
        <dbReference type="ARBA" id="ARBA00023002"/>
    </source>
</evidence>
<dbReference type="AlphaFoldDB" id="A0A0R1Y525"/>
<dbReference type="InterPro" id="IPR053790">
    <property type="entry name" value="P5CR-like_CS"/>
</dbReference>
<dbReference type="NCBIfam" id="TIGR00112">
    <property type="entry name" value="proC"/>
    <property type="match status" value="1"/>
</dbReference>
<organism evidence="12 13">
    <name type="scientific">Lactobacillus hamsteri DSM 5661 = JCM 6256</name>
    <dbReference type="NCBI Taxonomy" id="1423754"/>
    <lineage>
        <taxon>Bacteria</taxon>
        <taxon>Bacillati</taxon>
        <taxon>Bacillota</taxon>
        <taxon>Bacilli</taxon>
        <taxon>Lactobacillales</taxon>
        <taxon>Lactobacillaceae</taxon>
        <taxon>Lactobacillus</taxon>
    </lineage>
</organism>
<evidence type="ECO:0000256" key="7">
    <source>
        <dbReference type="NCBIfam" id="TIGR00112"/>
    </source>
</evidence>
<dbReference type="SUPFAM" id="SSF48179">
    <property type="entry name" value="6-phosphogluconate dehydrogenase C-terminal domain-like"/>
    <property type="match status" value="1"/>
</dbReference>
<proteinExistence type="inferred from homology"/>
<dbReference type="GO" id="GO:0004735">
    <property type="term" value="F:pyrroline-5-carboxylate reductase activity"/>
    <property type="evidence" value="ECO:0007669"/>
    <property type="project" value="UniProtKB-UniRule"/>
</dbReference>
<keyword evidence="13" id="KW-1185">Reference proteome</keyword>
<comment type="caution">
    <text evidence="12">The sequence shown here is derived from an EMBL/GenBank/DDBJ whole genome shotgun (WGS) entry which is preliminary data.</text>
</comment>
<comment type="function">
    <text evidence="5 6">Catalyzes the reduction of 1-pyrroline-5-carboxylate (PCA) to L-proline.</text>
</comment>
<dbReference type="HAMAP" id="MF_01925">
    <property type="entry name" value="P5C_reductase"/>
    <property type="match status" value="1"/>
</dbReference>
<dbReference type="GO" id="GO:0005737">
    <property type="term" value="C:cytoplasm"/>
    <property type="evidence" value="ECO:0007669"/>
    <property type="project" value="UniProtKB-SubCell"/>
</dbReference>
<keyword evidence="3 6" id="KW-0521">NADP</keyword>
<dbReference type="STRING" id="1423754.FC39_GL000129"/>
<evidence type="ECO:0000256" key="3">
    <source>
        <dbReference type="ARBA" id="ARBA00022857"/>
    </source>
</evidence>
<comment type="pathway">
    <text evidence="6 9">Amino-acid biosynthesis; L-proline biosynthesis; L-proline from L-glutamate 5-semialdehyde: step 1/1.</text>
</comment>
<keyword evidence="6" id="KW-0963">Cytoplasm</keyword>
<protein>
    <recommendedName>
        <fullName evidence="6 7">Pyrroline-5-carboxylate reductase</fullName>
        <shortName evidence="6">P5C reductase</shortName>
        <shortName evidence="6">P5CR</shortName>
        <ecNumber evidence="6 7">1.5.1.2</ecNumber>
    </recommendedName>
    <alternativeName>
        <fullName evidence="6">PCA reductase</fullName>
    </alternativeName>
</protein>
<evidence type="ECO:0000256" key="5">
    <source>
        <dbReference type="ARBA" id="ARBA00058118"/>
    </source>
</evidence>
<dbReference type="InterPro" id="IPR028939">
    <property type="entry name" value="P5C_Rdtase_cat_N"/>
</dbReference>
<dbReference type="InterPro" id="IPR036291">
    <property type="entry name" value="NAD(P)-bd_dom_sf"/>
</dbReference>